<dbReference type="PROSITE" id="PS00676">
    <property type="entry name" value="SIGMA54_INTERACT_2"/>
    <property type="match status" value="1"/>
</dbReference>
<dbReference type="SMART" id="SM00382">
    <property type="entry name" value="AAA"/>
    <property type="match status" value="1"/>
</dbReference>
<feature type="compositionally biased region" description="Low complexity" evidence="6">
    <location>
        <begin position="428"/>
        <end position="437"/>
    </location>
</feature>
<dbReference type="FunFam" id="3.40.50.300:FF:000006">
    <property type="entry name" value="DNA-binding transcriptional regulator NtrC"/>
    <property type="match status" value="1"/>
</dbReference>
<protein>
    <submittedName>
        <fullName evidence="10">Fis family transcriptional regulator</fullName>
    </submittedName>
</protein>
<evidence type="ECO:0000256" key="5">
    <source>
        <dbReference type="ARBA" id="ARBA00023163"/>
    </source>
</evidence>
<dbReference type="PROSITE" id="PS00675">
    <property type="entry name" value="SIGMA54_INTERACT_1"/>
    <property type="match status" value="1"/>
</dbReference>
<evidence type="ECO:0000259" key="7">
    <source>
        <dbReference type="PROSITE" id="PS50045"/>
    </source>
</evidence>
<dbReference type="NCBIfam" id="TIGR00229">
    <property type="entry name" value="sensory_box"/>
    <property type="match status" value="1"/>
</dbReference>
<feature type="region of interest" description="Disordered" evidence="6">
    <location>
        <begin position="395"/>
        <end position="437"/>
    </location>
</feature>
<evidence type="ECO:0000256" key="3">
    <source>
        <dbReference type="ARBA" id="ARBA00023015"/>
    </source>
</evidence>
<keyword evidence="1" id="KW-0547">Nucleotide-binding</keyword>
<dbReference type="EMBL" id="BLVP01000002">
    <property type="protein sequence ID" value="GFM36125.1"/>
    <property type="molecule type" value="Genomic_DNA"/>
</dbReference>
<accession>A0A7J0BSK5</accession>
<dbReference type="Gene3D" id="1.10.8.60">
    <property type="match status" value="1"/>
</dbReference>
<dbReference type="InterPro" id="IPR009057">
    <property type="entry name" value="Homeodomain-like_sf"/>
</dbReference>
<feature type="domain" description="PAS" evidence="8">
    <location>
        <begin position="22"/>
        <end position="60"/>
    </location>
</feature>
<dbReference type="InterPro" id="IPR025944">
    <property type="entry name" value="Sigma_54_int_dom_CS"/>
</dbReference>
<dbReference type="Gene3D" id="3.30.450.20">
    <property type="entry name" value="PAS domain"/>
    <property type="match status" value="1"/>
</dbReference>
<dbReference type="CDD" id="cd00009">
    <property type="entry name" value="AAA"/>
    <property type="match status" value="1"/>
</dbReference>
<reference evidence="10 11" key="1">
    <citation type="submission" date="2020-05" db="EMBL/GenBank/DDBJ databases">
        <title>Draft genome sequence of Desulfovibrio psychrotolerans JS1T.</title>
        <authorList>
            <person name="Ueno A."/>
            <person name="Tamazawa S."/>
            <person name="Tamamura S."/>
            <person name="Murakami T."/>
            <person name="Kiyama T."/>
            <person name="Inomata H."/>
            <person name="Amano Y."/>
            <person name="Miyakawa K."/>
            <person name="Tamaki H."/>
            <person name="Naganuma T."/>
            <person name="Kaneko K."/>
        </authorList>
    </citation>
    <scope>NUCLEOTIDE SEQUENCE [LARGE SCALE GENOMIC DNA]</scope>
    <source>
        <strain evidence="10 11">JS1</strain>
    </source>
</reference>
<dbReference type="PANTHER" id="PTHR32071:SF113">
    <property type="entry name" value="ALGINATE BIOSYNTHESIS TRANSCRIPTIONAL REGULATORY PROTEIN ALGB"/>
    <property type="match status" value="1"/>
</dbReference>
<dbReference type="InterPro" id="IPR035965">
    <property type="entry name" value="PAS-like_dom_sf"/>
</dbReference>
<name>A0A7J0BSK5_9BACT</name>
<dbReference type="PANTHER" id="PTHR32071">
    <property type="entry name" value="TRANSCRIPTIONAL REGULATORY PROTEIN"/>
    <property type="match status" value="1"/>
</dbReference>
<dbReference type="InterPro" id="IPR027417">
    <property type="entry name" value="P-loop_NTPase"/>
</dbReference>
<dbReference type="GO" id="GO:0006355">
    <property type="term" value="P:regulation of DNA-templated transcription"/>
    <property type="evidence" value="ECO:0007669"/>
    <property type="project" value="InterPro"/>
</dbReference>
<dbReference type="Pfam" id="PF13426">
    <property type="entry name" value="PAS_9"/>
    <property type="match status" value="1"/>
</dbReference>
<dbReference type="PROSITE" id="PS00688">
    <property type="entry name" value="SIGMA54_INTERACT_3"/>
    <property type="match status" value="1"/>
</dbReference>
<keyword evidence="2" id="KW-0067">ATP-binding</keyword>
<dbReference type="SUPFAM" id="SSF46689">
    <property type="entry name" value="Homeodomain-like"/>
    <property type="match status" value="1"/>
</dbReference>
<proteinExistence type="predicted"/>
<evidence type="ECO:0000256" key="1">
    <source>
        <dbReference type="ARBA" id="ARBA00022741"/>
    </source>
</evidence>
<evidence type="ECO:0000313" key="11">
    <source>
        <dbReference type="Proteomes" id="UP000503820"/>
    </source>
</evidence>
<dbReference type="Pfam" id="PF25601">
    <property type="entry name" value="AAA_lid_14"/>
    <property type="match status" value="1"/>
</dbReference>
<dbReference type="GO" id="GO:0005524">
    <property type="term" value="F:ATP binding"/>
    <property type="evidence" value="ECO:0007669"/>
    <property type="project" value="UniProtKB-KW"/>
</dbReference>
<dbReference type="InterPro" id="IPR000014">
    <property type="entry name" value="PAS"/>
</dbReference>
<dbReference type="InterPro" id="IPR002078">
    <property type="entry name" value="Sigma_54_int"/>
</dbReference>
<dbReference type="Pfam" id="PF00158">
    <property type="entry name" value="Sigma54_activat"/>
    <property type="match status" value="1"/>
</dbReference>
<dbReference type="SUPFAM" id="SSF55785">
    <property type="entry name" value="PYP-like sensor domain (PAS domain)"/>
    <property type="match status" value="1"/>
</dbReference>
<keyword evidence="5" id="KW-0804">Transcription</keyword>
<evidence type="ECO:0000259" key="8">
    <source>
        <dbReference type="PROSITE" id="PS50112"/>
    </source>
</evidence>
<dbReference type="SUPFAM" id="SSF52540">
    <property type="entry name" value="P-loop containing nucleoside triphosphate hydrolases"/>
    <property type="match status" value="1"/>
</dbReference>
<dbReference type="InterPro" id="IPR000700">
    <property type="entry name" value="PAS-assoc_C"/>
</dbReference>
<feature type="compositionally biased region" description="Polar residues" evidence="6">
    <location>
        <begin position="403"/>
        <end position="417"/>
    </location>
</feature>
<comment type="caution">
    <text evidence="10">The sequence shown here is derived from an EMBL/GenBank/DDBJ whole genome shotgun (WGS) entry which is preliminary data.</text>
</comment>
<gene>
    <name evidence="10" type="ORF">DSM19430T_08090</name>
</gene>
<dbReference type="AlphaFoldDB" id="A0A7J0BSK5"/>
<organism evidence="10 11">
    <name type="scientific">Desulfovibrio psychrotolerans</name>
    <dbReference type="NCBI Taxonomy" id="415242"/>
    <lineage>
        <taxon>Bacteria</taxon>
        <taxon>Pseudomonadati</taxon>
        <taxon>Thermodesulfobacteriota</taxon>
        <taxon>Desulfovibrionia</taxon>
        <taxon>Desulfovibrionales</taxon>
        <taxon>Desulfovibrionaceae</taxon>
        <taxon>Desulfovibrio</taxon>
    </lineage>
</organism>
<keyword evidence="4" id="KW-0238">DNA-binding</keyword>
<dbReference type="InterPro" id="IPR003593">
    <property type="entry name" value="AAA+_ATPase"/>
</dbReference>
<dbReference type="PROSITE" id="PS50045">
    <property type="entry name" value="SIGMA54_INTERACT_4"/>
    <property type="match status" value="1"/>
</dbReference>
<dbReference type="InterPro" id="IPR025662">
    <property type="entry name" value="Sigma_54_int_dom_ATP-bd_1"/>
</dbReference>
<dbReference type="PROSITE" id="PS50112">
    <property type="entry name" value="PAS"/>
    <property type="match status" value="1"/>
</dbReference>
<dbReference type="InterPro" id="IPR025943">
    <property type="entry name" value="Sigma_54_int_dom_ATP-bd_2"/>
</dbReference>
<keyword evidence="11" id="KW-1185">Reference proteome</keyword>
<sequence>MTDAVPPEPTMPLPGHIPCETVMQSIADGIFTVDRDWNVTFFNKAAEQITGIPASEAIGRKCWQVFRSSLCDGNCALEECIEQSLNISGKSIFIVRADGTRVPVSISASPLRDARGELIGGVETFRDLTDIIMLRKEVESSYTFEDIIGKSPALTRIFSILPQIAQSDSTVLITGESGTGKERIAHAIHNLSTRADAPFVALNCGALPESLLESELFGYKAGAFTDAKRDKPGRFKLAQGGTIFLDEIGDIPHAVQVKLLRVLQERTYEPLGGVAPEQTNARIIAATNAELEERVREGRFRQDLFYRLNVARLHLPPLRERLSDIPLLTDHFIRKLNTLRDKSIQGVSEDVMAVFMRHNFPGNVRELENIIEFAFILCGSGFIQLEHLPESLQPAAGEFHPADSTSGRRAMKNSRNPASPARHATDSAPAETTTAPLPPMTMEQAKCLAVKAALKRNKGKRMAACRELGITKDTLRNILRRCPDAEESAE</sequence>
<dbReference type="PROSITE" id="PS50113">
    <property type="entry name" value="PAC"/>
    <property type="match status" value="1"/>
</dbReference>
<dbReference type="Gene3D" id="3.40.50.300">
    <property type="entry name" value="P-loop containing nucleotide triphosphate hydrolases"/>
    <property type="match status" value="1"/>
</dbReference>
<evidence type="ECO:0000313" key="10">
    <source>
        <dbReference type="EMBL" id="GFM36125.1"/>
    </source>
</evidence>
<dbReference type="GO" id="GO:0003677">
    <property type="term" value="F:DNA binding"/>
    <property type="evidence" value="ECO:0007669"/>
    <property type="project" value="UniProtKB-KW"/>
</dbReference>
<dbReference type="SMART" id="SM00091">
    <property type="entry name" value="PAS"/>
    <property type="match status" value="1"/>
</dbReference>
<evidence type="ECO:0000256" key="2">
    <source>
        <dbReference type="ARBA" id="ARBA00022840"/>
    </source>
</evidence>
<evidence type="ECO:0000256" key="4">
    <source>
        <dbReference type="ARBA" id="ARBA00023125"/>
    </source>
</evidence>
<dbReference type="Proteomes" id="UP000503820">
    <property type="component" value="Unassembled WGS sequence"/>
</dbReference>
<evidence type="ECO:0000259" key="9">
    <source>
        <dbReference type="PROSITE" id="PS50113"/>
    </source>
</evidence>
<keyword evidence="3" id="KW-0805">Transcription regulation</keyword>
<evidence type="ECO:0000256" key="6">
    <source>
        <dbReference type="SAM" id="MobiDB-lite"/>
    </source>
</evidence>
<feature type="domain" description="PAC" evidence="9">
    <location>
        <begin position="88"/>
        <end position="140"/>
    </location>
</feature>
<feature type="domain" description="Sigma-54 factor interaction" evidence="7">
    <location>
        <begin position="147"/>
        <end position="376"/>
    </location>
</feature>
<dbReference type="CDD" id="cd00130">
    <property type="entry name" value="PAS"/>
    <property type="match status" value="1"/>
</dbReference>
<dbReference type="InterPro" id="IPR058031">
    <property type="entry name" value="AAA_lid_NorR"/>
</dbReference>